<dbReference type="SUPFAM" id="SSF52210">
    <property type="entry name" value="Succinyl-CoA synthetase domains"/>
    <property type="match status" value="2"/>
</dbReference>
<evidence type="ECO:0000256" key="2">
    <source>
        <dbReference type="ARBA" id="ARBA00022598"/>
    </source>
</evidence>
<dbReference type="PANTHER" id="PTHR43334:SF1">
    <property type="entry name" value="3-HYDROXYPROPIONATE--COA LIGASE [ADP-FORMING]"/>
    <property type="match status" value="1"/>
</dbReference>
<dbReference type="InterPro" id="IPR003781">
    <property type="entry name" value="CoA-bd"/>
</dbReference>
<accession>A0A7W9VWA0</accession>
<dbReference type="Proteomes" id="UP000533306">
    <property type="component" value="Unassembled WGS sequence"/>
</dbReference>
<dbReference type="PROSITE" id="PS50975">
    <property type="entry name" value="ATP_GRASP"/>
    <property type="match status" value="1"/>
</dbReference>
<proteinExistence type="inferred from homology"/>
<dbReference type="PANTHER" id="PTHR43334">
    <property type="entry name" value="ACETATE--COA LIGASE [ADP-FORMING]"/>
    <property type="match status" value="1"/>
</dbReference>
<dbReference type="SUPFAM" id="SSF56059">
    <property type="entry name" value="Glutathione synthetase ATP-binding domain-like"/>
    <property type="match status" value="1"/>
</dbReference>
<keyword evidence="3 6" id="KW-0547">Nucleotide-binding</keyword>
<evidence type="ECO:0000256" key="6">
    <source>
        <dbReference type="PROSITE-ProRule" id="PRU00409"/>
    </source>
</evidence>
<evidence type="ECO:0000313" key="9">
    <source>
        <dbReference type="Proteomes" id="UP000533306"/>
    </source>
</evidence>
<reference evidence="8 9" key="1">
    <citation type="submission" date="2020-08" db="EMBL/GenBank/DDBJ databases">
        <title>Genomic Encyclopedia of Type Strains, Phase IV (KMG-IV): sequencing the most valuable type-strain genomes for metagenomic binning, comparative biology and taxonomic classification.</title>
        <authorList>
            <person name="Goeker M."/>
        </authorList>
    </citation>
    <scope>NUCLEOTIDE SEQUENCE [LARGE SCALE GENOMIC DNA]</scope>
    <source>
        <strain evidence="8 9">DSM 11099</strain>
    </source>
</reference>
<dbReference type="InterPro" id="IPR011761">
    <property type="entry name" value="ATP-grasp"/>
</dbReference>
<evidence type="ECO:0000256" key="4">
    <source>
        <dbReference type="ARBA" id="ARBA00022840"/>
    </source>
</evidence>
<dbReference type="InterPro" id="IPR051538">
    <property type="entry name" value="Acyl-CoA_Synth/Transferase"/>
</dbReference>
<dbReference type="AlphaFoldDB" id="A0A7W9VWA0"/>
<dbReference type="EC" id="6.2.1.13" evidence="8"/>
<protein>
    <submittedName>
        <fullName evidence="8">Acetyl-CoA synthetase (ADP-forming)</fullName>
        <ecNumber evidence="8">6.2.1.13</ecNumber>
    </submittedName>
</protein>
<dbReference type="Gene3D" id="3.40.50.720">
    <property type="entry name" value="NAD(P)-binding Rossmann-like Domain"/>
    <property type="match status" value="1"/>
</dbReference>
<sequence>MTTLSGGAAQPRGILAPRSVAVIGASEDLTKFGGRIYKNLVHHRFSGAIYPINPKREQLLGIRCYPSIADTPTPPDMAVMAVPRDAVKDAVEACGAAGTRAAIVITAKFSDAGPEGAELERQVVAAANRHNMRIIGPNCLGIISPANDLVLCASPALFVDEMPKGDIGLVSQSGALMATIFDKAMARGLGFSHCFSIGNQADMDMCDFVDYLIEDERTRVICSYIEGIRDPARFIEAARRAHAAGKPWLAVKAGRTAFGAAAAFSHTASLAGSYQAFEAACRDCGVLTMDDPDAMVLLAASLARFPQARPKRVAIVTTSGGGGAVTADRLTDHGIALAQFSAETASELSEIYPANVAGSNPVDLGSAKQGGSLVVGASTLKPIITDTGSDLILSAITTAPDVELLCRRFDEATVAARDEGHVKPHIIVLQQGQSADAARSFLRSQKIIYTDSLDDAIRATEAWGRLADTKPATAPARPAAMEPVSLPEGLSGSVGEAEAKAFLGENGVPVNRGQIVGTAEQASEAAALLDGPFVVKVVSPDIVHKSDVGGVVLGLETPDDVARAVTRMGASIAQKLPDARIEGFLVQEMRTGKVELLVGARNDPQFGPMIIVGAGGVLVELLRDVAVAMAPVCEKKARSMIESLQIAKLMQGFRGSAELDIDAAAQAVSRISWIVSDIGPRFCELDVNPLLVAEAGKGCVAVDARILLDDN</sequence>
<comment type="caution">
    <text evidence="8">The sequence shown here is derived from an EMBL/GenBank/DDBJ whole genome shotgun (WGS) entry which is preliminary data.</text>
</comment>
<dbReference type="Gene3D" id="3.30.470.20">
    <property type="entry name" value="ATP-grasp fold, B domain"/>
    <property type="match status" value="1"/>
</dbReference>
<keyword evidence="4 6" id="KW-0067">ATP-binding</keyword>
<dbReference type="GO" id="GO:0046872">
    <property type="term" value="F:metal ion binding"/>
    <property type="evidence" value="ECO:0007669"/>
    <property type="project" value="InterPro"/>
</dbReference>
<dbReference type="InterPro" id="IPR036291">
    <property type="entry name" value="NAD(P)-bd_dom_sf"/>
</dbReference>
<dbReference type="Gene3D" id="3.40.50.261">
    <property type="entry name" value="Succinyl-CoA synthetase domains"/>
    <property type="match status" value="2"/>
</dbReference>
<dbReference type="Pfam" id="PF13380">
    <property type="entry name" value="CoA_binding_2"/>
    <property type="match status" value="1"/>
</dbReference>
<feature type="domain" description="ATP-grasp" evidence="7">
    <location>
        <begin position="500"/>
        <end position="708"/>
    </location>
</feature>
<evidence type="ECO:0000259" key="7">
    <source>
        <dbReference type="PROSITE" id="PS50975"/>
    </source>
</evidence>
<evidence type="ECO:0000256" key="1">
    <source>
        <dbReference type="ARBA" id="ARBA00022532"/>
    </source>
</evidence>
<evidence type="ECO:0000313" key="8">
    <source>
        <dbReference type="EMBL" id="MBB6013878.1"/>
    </source>
</evidence>
<dbReference type="InterPro" id="IPR016102">
    <property type="entry name" value="Succinyl-CoA_synth-like"/>
</dbReference>
<evidence type="ECO:0000256" key="5">
    <source>
        <dbReference type="ARBA" id="ARBA00060888"/>
    </source>
</evidence>
<dbReference type="EMBL" id="JACHEU010000003">
    <property type="protein sequence ID" value="MBB6013878.1"/>
    <property type="molecule type" value="Genomic_DNA"/>
</dbReference>
<dbReference type="FunFam" id="3.30.1490.20:FF:000020">
    <property type="entry name" value="Protein lysine acetyltransferase"/>
    <property type="match status" value="1"/>
</dbReference>
<dbReference type="RefSeq" id="WP_183832068.1">
    <property type="nucleotide sequence ID" value="NZ_JACHEU010000003.1"/>
</dbReference>
<dbReference type="Pfam" id="PF13607">
    <property type="entry name" value="Succ_CoA_lig"/>
    <property type="match status" value="1"/>
</dbReference>
<dbReference type="SUPFAM" id="SSF51735">
    <property type="entry name" value="NAD(P)-binding Rossmann-fold domains"/>
    <property type="match status" value="1"/>
</dbReference>
<dbReference type="GO" id="GO:0006099">
    <property type="term" value="P:tricarboxylic acid cycle"/>
    <property type="evidence" value="ECO:0007669"/>
    <property type="project" value="UniProtKB-KW"/>
</dbReference>
<comment type="similarity">
    <text evidence="5">In the N-terminal section; belongs to the acetate CoA ligase alpha subunit family.</text>
</comment>
<dbReference type="GO" id="GO:0043758">
    <property type="term" value="F:acetate-CoA ligase (ADP-forming) activity"/>
    <property type="evidence" value="ECO:0007669"/>
    <property type="project" value="UniProtKB-EC"/>
</dbReference>
<name>A0A7W9VWA0_9HYPH</name>
<dbReference type="GO" id="GO:0005524">
    <property type="term" value="F:ATP binding"/>
    <property type="evidence" value="ECO:0007669"/>
    <property type="project" value="UniProtKB-UniRule"/>
</dbReference>
<dbReference type="InterPro" id="IPR013815">
    <property type="entry name" value="ATP_grasp_subdomain_1"/>
</dbReference>
<dbReference type="Gene3D" id="3.30.1490.20">
    <property type="entry name" value="ATP-grasp fold, A domain"/>
    <property type="match status" value="1"/>
</dbReference>
<organism evidence="8 9">
    <name type="scientific">Aquamicrobium lusatiense</name>
    <dbReference type="NCBI Taxonomy" id="89772"/>
    <lineage>
        <taxon>Bacteria</taxon>
        <taxon>Pseudomonadati</taxon>
        <taxon>Pseudomonadota</taxon>
        <taxon>Alphaproteobacteria</taxon>
        <taxon>Hyphomicrobiales</taxon>
        <taxon>Phyllobacteriaceae</taxon>
        <taxon>Aquamicrobium</taxon>
    </lineage>
</organism>
<dbReference type="Pfam" id="PF13549">
    <property type="entry name" value="ATP-grasp_5"/>
    <property type="match status" value="1"/>
</dbReference>
<evidence type="ECO:0000256" key="3">
    <source>
        <dbReference type="ARBA" id="ARBA00022741"/>
    </source>
</evidence>
<keyword evidence="1" id="KW-0816">Tricarboxylic acid cycle</keyword>
<gene>
    <name evidence="8" type="ORF">HNR59_003272</name>
</gene>
<dbReference type="SMART" id="SM00881">
    <property type="entry name" value="CoA_binding"/>
    <property type="match status" value="1"/>
</dbReference>
<keyword evidence="2 8" id="KW-0436">Ligase</keyword>
<dbReference type="InterPro" id="IPR032875">
    <property type="entry name" value="Succ_CoA_lig_flav_dom"/>
</dbReference>
<keyword evidence="9" id="KW-1185">Reference proteome</keyword>